<reference evidence="1 2" key="1">
    <citation type="submission" date="2016-10" db="EMBL/GenBank/DDBJ databases">
        <authorList>
            <person name="de Groot N.N."/>
        </authorList>
    </citation>
    <scope>NUCLEOTIDE SEQUENCE [LARGE SCALE GENOMIC DNA]</scope>
    <source>
        <strain evidence="1 2">DSM 3217</strain>
    </source>
</reference>
<evidence type="ECO:0000313" key="2">
    <source>
        <dbReference type="Proteomes" id="UP000199228"/>
    </source>
</evidence>
<gene>
    <name evidence="1" type="ORF">SAMN02910417_01024</name>
</gene>
<dbReference type="RefSeq" id="WP_090172905.1">
    <property type="nucleotide sequence ID" value="NZ_FMXR01000007.1"/>
</dbReference>
<name>A0A1G6AYL8_EUBOX</name>
<keyword evidence="2" id="KW-1185">Reference proteome</keyword>
<evidence type="ECO:0000313" key="1">
    <source>
        <dbReference type="EMBL" id="SDB13369.1"/>
    </source>
</evidence>
<protein>
    <submittedName>
        <fullName evidence="1">Uncharacterized protein</fullName>
    </submittedName>
</protein>
<accession>A0A1G6AYL8</accession>
<dbReference type="OrthoDB" id="2847528at2"/>
<proteinExistence type="predicted"/>
<dbReference type="AlphaFoldDB" id="A0A1G6AYL8"/>
<dbReference type="EMBL" id="FMXR01000007">
    <property type="protein sequence ID" value="SDB13369.1"/>
    <property type="molecule type" value="Genomic_DNA"/>
</dbReference>
<dbReference type="Proteomes" id="UP000199228">
    <property type="component" value="Unassembled WGS sequence"/>
</dbReference>
<organism evidence="1 2">
    <name type="scientific">Eubacterium oxidoreducens</name>
    <dbReference type="NCBI Taxonomy" id="1732"/>
    <lineage>
        <taxon>Bacteria</taxon>
        <taxon>Bacillati</taxon>
        <taxon>Bacillota</taxon>
        <taxon>Clostridia</taxon>
        <taxon>Eubacteriales</taxon>
        <taxon>Eubacteriaceae</taxon>
        <taxon>Eubacterium</taxon>
    </lineage>
</organism>
<sequence length="187" mass="21176">MEQFEIEKLNKAIIYADRIANGKNPINNLPVEDDYVLNDPNVIRCMFFIKDVLCAVKDNEGIVANKASKRRVPKSKFPIERLQDFKPRGQVTITPFVNSLNEGLDKETVELIKVRTVTDWLKENGYLSKEYNQKIGKEITVSTEKGNMAGITSSFQVSPSGTEYCRVEYSPEAQEVIVQNIEKIIGS</sequence>
<dbReference type="STRING" id="1732.SAMN02910417_01024"/>